<protein>
    <submittedName>
        <fullName evidence="1">Uncharacterized protein</fullName>
    </submittedName>
</protein>
<evidence type="ECO:0000313" key="1">
    <source>
        <dbReference type="EMBL" id="TYK30101.1"/>
    </source>
</evidence>
<dbReference type="Proteomes" id="UP000321947">
    <property type="component" value="Unassembled WGS sequence"/>
</dbReference>
<sequence length="495" mass="56541">MAQNVSISQAWFTYMKKMQFLTAYAKEESNEDSPFFWLKDPEKLSLPSPQTICKGISSSAMQLEHSHPVMSKFNRLLEDWSFQFSLSIFFFCSNYSLLNEISSLFQRVKVEGRHNNLGCFYLSENLDEYKDYILRTQNEEEEYVCDLPHALPDSFNQQYGGSVNVYTDQSLCFHLGMIGAKDQCFNPEGFASFIGLLESIPFHDPGPDYQLFEHSPSVLRYVLKKRFARGSYGEVWLAFHGNCQEAFSSVGENDNVSCNSSFEDINARNYGCSSNSSQAYSLENNLFIMKRVMVERGAGIYLSGLREKYFGEIFFNASTCLGDVLSTGTSNFVFEESPWGSKDLLTKDESLCHKVGETRHFENISPNRFQANRVIYEEGTSLSKLMYSIENADEEKVEQKNHVQILRPSKWWHWLKTTEAGQEEMKNLIRQLLLLPTTAARVVVGAAIFPATDTATAVQVVVDRYLWSLHIHPTLVPLQPFDGSLAKTYIEKTRD</sequence>
<proteinExistence type="predicted"/>
<name>A0A5D3E3E3_CUCMM</name>
<comment type="caution">
    <text evidence="1">The sequence shown here is derived from an EMBL/GenBank/DDBJ whole genome shotgun (WGS) entry which is preliminary data.</text>
</comment>
<accession>A0A5D3E3E3</accession>
<organism evidence="1 2">
    <name type="scientific">Cucumis melo var. makuwa</name>
    <name type="common">Oriental melon</name>
    <dbReference type="NCBI Taxonomy" id="1194695"/>
    <lineage>
        <taxon>Eukaryota</taxon>
        <taxon>Viridiplantae</taxon>
        <taxon>Streptophyta</taxon>
        <taxon>Embryophyta</taxon>
        <taxon>Tracheophyta</taxon>
        <taxon>Spermatophyta</taxon>
        <taxon>Magnoliopsida</taxon>
        <taxon>eudicotyledons</taxon>
        <taxon>Gunneridae</taxon>
        <taxon>Pentapetalae</taxon>
        <taxon>rosids</taxon>
        <taxon>fabids</taxon>
        <taxon>Cucurbitales</taxon>
        <taxon>Cucurbitaceae</taxon>
        <taxon>Benincaseae</taxon>
        <taxon>Cucumis</taxon>
    </lineage>
</organism>
<evidence type="ECO:0000313" key="2">
    <source>
        <dbReference type="Proteomes" id="UP000321947"/>
    </source>
</evidence>
<dbReference type="EMBL" id="SSTD01000775">
    <property type="protein sequence ID" value="TYK30101.1"/>
    <property type="molecule type" value="Genomic_DNA"/>
</dbReference>
<reference evidence="1 2" key="1">
    <citation type="submission" date="2019-08" db="EMBL/GenBank/DDBJ databases">
        <title>Draft genome sequences of two oriental melons (Cucumis melo L. var makuwa).</title>
        <authorList>
            <person name="Kwon S.-Y."/>
        </authorList>
    </citation>
    <scope>NUCLEOTIDE SEQUENCE [LARGE SCALE GENOMIC DNA]</scope>
    <source>
        <strain evidence="2">cv. Chang Bougi</strain>
        <tissue evidence="1">Leaf</tissue>
    </source>
</reference>
<dbReference type="AlphaFoldDB" id="A0A5D3E3E3"/>
<gene>
    <name evidence="1" type="ORF">E5676_scaffold216G00810</name>
</gene>